<keyword evidence="1 2" id="KW-0238">DNA-binding</keyword>
<dbReference type="Pfam" id="PF17929">
    <property type="entry name" value="TetR_C_34"/>
    <property type="match status" value="1"/>
</dbReference>
<evidence type="ECO:0000313" key="4">
    <source>
        <dbReference type="EMBL" id="GLL11622.1"/>
    </source>
</evidence>
<dbReference type="Gene3D" id="1.10.357.10">
    <property type="entry name" value="Tetracycline Repressor, domain 2"/>
    <property type="match status" value="1"/>
</dbReference>
<dbReference type="SUPFAM" id="SSF46689">
    <property type="entry name" value="Homeodomain-like"/>
    <property type="match status" value="1"/>
</dbReference>
<sequence>MGFQRARSAEQREERRRAILGTAEAMLREAPVADLTLTALARGSCLAKSAVLRYFDSREAVLLELLVAEWQALLTELAERLPAAVTADDPGARREELAGALAEALAARPVLCDLAAAQAAVLERNVSPGVVARFKRAAIAATEELADLVRARLPELTAESAFAFAGALALTTGALWAHSQPSAAMLAAYDSDPELATLRLDFTGTLRELLAVLLAGLAARAG</sequence>
<dbReference type="PROSITE" id="PS50977">
    <property type="entry name" value="HTH_TETR_2"/>
    <property type="match status" value="1"/>
</dbReference>
<reference evidence="4" key="2">
    <citation type="submission" date="2023-01" db="EMBL/GenBank/DDBJ databases">
        <authorList>
            <person name="Sun Q."/>
            <person name="Evtushenko L."/>
        </authorList>
    </citation>
    <scope>NUCLEOTIDE SEQUENCE</scope>
    <source>
        <strain evidence="4">VKM Ac-1069</strain>
    </source>
</reference>
<evidence type="ECO:0000256" key="1">
    <source>
        <dbReference type="ARBA" id="ARBA00023125"/>
    </source>
</evidence>
<protein>
    <submittedName>
        <fullName evidence="4">TetR family transcriptional regulator</fullName>
    </submittedName>
</protein>
<proteinExistence type="predicted"/>
<dbReference type="Proteomes" id="UP001143463">
    <property type="component" value="Unassembled WGS sequence"/>
</dbReference>
<dbReference type="InterPro" id="IPR001647">
    <property type="entry name" value="HTH_TetR"/>
</dbReference>
<dbReference type="GO" id="GO:0003677">
    <property type="term" value="F:DNA binding"/>
    <property type="evidence" value="ECO:0007669"/>
    <property type="project" value="UniProtKB-UniRule"/>
</dbReference>
<dbReference type="InterPro" id="IPR009057">
    <property type="entry name" value="Homeodomain-like_sf"/>
</dbReference>
<dbReference type="EMBL" id="BSFQ01000009">
    <property type="protein sequence ID" value="GLL11622.1"/>
    <property type="molecule type" value="Genomic_DNA"/>
</dbReference>
<comment type="caution">
    <text evidence="4">The sequence shown here is derived from an EMBL/GenBank/DDBJ whole genome shotgun (WGS) entry which is preliminary data.</text>
</comment>
<feature type="domain" description="HTH tetR-type" evidence="3">
    <location>
        <begin position="13"/>
        <end position="73"/>
    </location>
</feature>
<name>A0A9W6NWM9_9PSEU</name>
<keyword evidence="5" id="KW-1185">Reference proteome</keyword>
<evidence type="ECO:0000256" key="2">
    <source>
        <dbReference type="PROSITE-ProRule" id="PRU00335"/>
    </source>
</evidence>
<feature type="DNA-binding region" description="H-T-H motif" evidence="2">
    <location>
        <begin position="36"/>
        <end position="55"/>
    </location>
</feature>
<dbReference type="AlphaFoldDB" id="A0A9W6NWM9"/>
<dbReference type="RefSeq" id="WP_037048447.1">
    <property type="nucleotide sequence ID" value="NZ_BAAAUZ010000045.1"/>
</dbReference>
<evidence type="ECO:0000259" key="3">
    <source>
        <dbReference type="PROSITE" id="PS50977"/>
    </source>
</evidence>
<dbReference type="InterPro" id="IPR041483">
    <property type="entry name" value="TetR_C_34"/>
</dbReference>
<organism evidence="4 5">
    <name type="scientific">Pseudonocardia halophobica</name>
    <dbReference type="NCBI Taxonomy" id="29401"/>
    <lineage>
        <taxon>Bacteria</taxon>
        <taxon>Bacillati</taxon>
        <taxon>Actinomycetota</taxon>
        <taxon>Actinomycetes</taxon>
        <taxon>Pseudonocardiales</taxon>
        <taxon>Pseudonocardiaceae</taxon>
        <taxon>Pseudonocardia</taxon>
    </lineage>
</organism>
<accession>A0A9W6NWM9</accession>
<evidence type="ECO:0000313" key="5">
    <source>
        <dbReference type="Proteomes" id="UP001143463"/>
    </source>
</evidence>
<reference evidence="4" key="1">
    <citation type="journal article" date="2014" name="Int. J. Syst. Evol. Microbiol.">
        <title>Complete genome sequence of Corynebacterium casei LMG S-19264T (=DSM 44701T), isolated from a smear-ripened cheese.</title>
        <authorList>
            <consortium name="US DOE Joint Genome Institute (JGI-PGF)"/>
            <person name="Walter F."/>
            <person name="Albersmeier A."/>
            <person name="Kalinowski J."/>
            <person name="Ruckert C."/>
        </authorList>
    </citation>
    <scope>NUCLEOTIDE SEQUENCE</scope>
    <source>
        <strain evidence="4">VKM Ac-1069</strain>
    </source>
</reference>
<gene>
    <name evidence="4" type="ORF">GCM10017577_27630</name>
</gene>